<reference evidence="2 3" key="1">
    <citation type="submission" date="2023-03" db="EMBL/GenBank/DDBJ databases">
        <title>Genome insight into feeding habits of ladybird beetles.</title>
        <authorList>
            <person name="Li H.-S."/>
            <person name="Huang Y.-H."/>
            <person name="Pang H."/>
        </authorList>
    </citation>
    <scope>NUCLEOTIDE SEQUENCE [LARGE SCALE GENOMIC DNA]</scope>
    <source>
        <strain evidence="2">SYSU_2023b</strain>
        <tissue evidence="2">Whole body</tissue>
    </source>
</reference>
<comment type="caution">
    <text evidence="2">The sequence shown here is derived from an EMBL/GenBank/DDBJ whole genome shotgun (WGS) entry which is preliminary data.</text>
</comment>
<keyword evidence="1" id="KW-0812">Transmembrane</keyword>
<name>A0AAW1UHM5_9CUCU</name>
<keyword evidence="3" id="KW-1185">Reference proteome</keyword>
<dbReference type="Proteomes" id="UP001431783">
    <property type="component" value="Unassembled WGS sequence"/>
</dbReference>
<sequence>MRTEISQGKERLDIQPFQENIDLHSIESKEISKSERNDIEQQKPANYVEQTAREEIVSTNNLECTRFLSFIGAIICGAYSRIQHFIPNCSENAYFKLVITASILTISIVILFILYCVQEDMHRDPSLQMPKQHSNRSKYLFM</sequence>
<dbReference type="EMBL" id="JARQZJ010000073">
    <property type="protein sequence ID" value="KAK9882158.1"/>
    <property type="molecule type" value="Genomic_DNA"/>
</dbReference>
<protein>
    <submittedName>
        <fullName evidence="2">Uncharacterized protein</fullName>
    </submittedName>
</protein>
<organism evidence="2 3">
    <name type="scientific">Henosepilachna vigintioctopunctata</name>
    <dbReference type="NCBI Taxonomy" id="420089"/>
    <lineage>
        <taxon>Eukaryota</taxon>
        <taxon>Metazoa</taxon>
        <taxon>Ecdysozoa</taxon>
        <taxon>Arthropoda</taxon>
        <taxon>Hexapoda</taxon>
        <taxon>Insecta</taxon>
        <taxon>Pterygota</taxon>
        <taxon>Neoptera</taxon>
        <taxon>Endopterygota</taxon>
        <taxon>Coleoptera</taxon>
        <taxon>Polyphaga</taxon>
        <taxon>Cucujiformia</taxon>
        <taxon>Coccinelloidea</taxon>
        <taxon>Coccinellidae</taxon>
        <taxon>Epilachninae</taxon>
        <taxon>Epilachnini</taxon>
        <taxon>Henosepilachna</taxon>
    </lineage>
</organism>
<dbReference type="AlphaFoldDB" id="A0AAW1UHM5"/>
<proteinExistence type="predicted"/>
<accession>A0AAW1UHM5</accession>
<keyword evidence="1" id="KW-0472">Membrane</keyword>
<evidence type="ECO:0000313" key="2">
    <source>
        <dbReference type="EMBL" id="KAK9882158.1"/>
    </source>
</evidence>
<evidence type="ECO:0000313" key="3">
    <source>
        <dbReference type="Proteomes" id="UP001431783"/>
    </source>
</evidence>
<keyword evidence="1" id="KW-1133">Transmembrane helix</keyword>
<feature type="transmembrane region" description="Helical" evidence="1">
    <location>
        <begin position="94"/>
        <end position="117"/>
    </location>
</feature>
<gene>
    <name evidence="2" type="ORF">WA026_019675</name>
</gene>
<evidence type="ECO:0000256" key="1">
    <source>
        <dbReference type="SAM" id="Phobius"/>
    </source>
</evidence>